<evidence type="ECO:0000256" key="4">
    <source>
        <dbReference type="ARBA" id="ARBA00022679"/>
    </source>
</evidence>
<dbReference type="Proteomes" id="UP000249799">
    <property type="component" value="Chromosome"/>
</dbReference>
<evidence type="ECO:0000256" key="2">
    <source>
        <dbReference type="ARBA" id="ARBA00004586"/>
    </source>
</evidence>
<evidence type="ECO:0000256" key="5">
    <source>
        <dbReference type="ARBA" id="ARBA00022692"/>
    </source>
</evidence>
<dbReference type="RefSeq" id="WP_111336239.1">
    <property type="nucleotide sequence ID" value="NZ_CP030032.1"/>
</dbReference>
<keyword evidence="6" id="KW-0256">Endoplasmic reticulum</keyword>
<evidence type="ECO:0000256" key="6">
    <source>
        <dbReference type="ARBA" id="ARBA00022824"/>
    </source>
</evidence>
<gene>
    <name evidence="9" type="ORF">DN745_15600</name>
</gene>
<dbReference type="GO" id="GO:0000030">
    <property type="term" value="F:mannosyltransferase activity"/>
    <property type="evidence" value="ECO:0007669"/>
    <property type="project" value="TreeGrafter"/>
</dbReference>
<dbReference type="OrthoDB" id="5493835at2"/>
<dbReference type="KEGG" id="bsed:DN745_15600"/>
<accession>A0A2Z4FP52</accession>
<comment type="subcellular location">
    <subcellularLocation>
        <location evidence="1">Endomembrane system</location>
        <topology evidence="1">Multi-pass membrane protein</topology>
    </subcellularLocation>
    <subcellularLocation>
        <location evidence="2">Endoplasmic reticulum membrane</location>
    </subcellularLocation>
</comment>
<evidence type="ECO:0000256" key="8">
    <source>
        <dbReference type="ARBA" id="ARBA00023136"/>
    </source>
</evidence>
<dbReference type="GO" id="GO:0012505">
    <property type="term" value="C:endomembrane system"/>
    <property type="evidence" value="ECO:0007669"/>
    <property type="project" value="UniProtKB-SubCell"/>
</dbReference>
<keyword evidence="4" id="KW-0808">Transferase</keyword>
<evidence type="ECO:0000313" key="10">
    <source>
        <dbReference type="Proteomes" id="UP000249799"/>
    </source>
</evidence>
<keyword evidence="5" id="KW-0812">Transmembrane</keyword>
<keyword evidence="8" id="KW-0472">Membrane</keyword>
<keyword evidence="10" id="KW-1185">Reference proteome</keyword>
<proteinExistence type="predicted"/>
<organism evidence="9 10">
    <name type="scientific">Bradymonas sediminis</name>
    <dbReference type="NCBI Taxonomy" id="1548548"/>
    <lineage>
        <taxon>Bacteria</taxon>
        <taxon>Deltaproteobacteria</taxon>
        <taxon>Bradymonadales</taxon>
        <taxon>Bradymonadaceae</taxon>
        <taxon>Bradymonas</taxon>
    </lineage>
</organism>
<dbReference type="EMBL" id="CP030032">
    <property type="protein sequence ID" value="AWV90662.1"/>
    <property type="molecule type" value="Genomic_DNA"/>
</dbReference>
<keyword evidence="7" id="KW-1133">Transmembrane helix</keyword>
<dbReference type="InterPro" id="IPR005599">
    <property type="entry name" value="GPI_mannosylTrfase"/>
</dbReference>
<keyword evidence="3" id="KW-0328">Glycosyltransferase</keyword>
<evidence type="ECO:0000256" key="1">
    <source>
        <dbReference type="ARBA" id="ARBA00004127"/>
    </source>
</evidence>
<dbReference type="PANTHER" id="PTHR22760">
    <property type="entry name" value="GLYCOSYLTRANSFERASE"/>
    <property type="match status" value="1"/>
</dbReference>
<dbReference type="AlphaFoldDB" id="A0A2Z4FP52"/>
<protein>
    <submittedName>
        <fullName evidence="9">Uncharacterized protein</fullName>
    </submittedName>
</protein>
<evidence type="ECO:0000256" key="7">
    <source>
        <dbReference type="ARBA" id="ARBA00022989"/>
    </source>
</evidence>
<dbReference type="Pfam" id="PF03901">
    <property type="entry name" value="Glyco_transf_22"/>
    <property type="match status" value="1"/>
</dbReference>
<name>A0A2Z4FP52_9DELT</name>
<evidence type="ECO:0000256" key="3">
    <source>
        <dbReference type="ARBA" id="ARBA00022676"/>
    </source>
</evidence>
<evidence type="ECO:0000313" key="9">
    <source>
        <dbReference type="EMBL" id="AWV90662.1"/>
    </source>
</evidence>
<sequence>MTHSTQSDRRALYVDLGVVAVFVAIGVFIQLHFGLGDLGIYHPDEIYQTLEPAHEMVYGFGLHAWEWDIGARNALLPAMLAGVLGLGRLFGLEQPAAYLGLMHGFVASVFSASAFAVYLLARHFRASRPAALAGAALFLFNPVSLYLGYRVLSEVISTPVVLFGVLWTLQFAPVDADAHGAAPQKRRARLLFILGVSLLGISVLFRLQNALFVVALLLPWRFQKGGRARYELGMQVLVVWALIFGAIDWITWGLPFASAGAYLRFNLLMDGTTSYYGADSFFYYPYYFSVAMGVAGALLTILPVFSATRARALLVSVGVFLLIHSIFPHKELRFVVTTLPILAALSAVGAQWLIDRAPAPRRRLAAGLGAAALFAAAGYAATQTPNLTFGRLGQTSALQVTPDTPAYGHFAPVNRLLLVATERTDICGLSLPDQWAIDAGGHTYFHRDLPFFHAGNPPPAAGTYNFAISQRPAQPGWRAVHTHAPYTLYKTGDHACAPAPEYQPVIYQPVEDAPTP</sequence>
<reference evidence="9 10" key="1">
    <citation type="submission" date="2018-06" db="EMBL/GenBank/DDBJ databases">
        <title>Lujinxingia sediminis gen. nov. sp. nov., a new facultative anaerobic member of the class Deltaproteobacteria, and proposal of Lujinxingaceae fam. nov.</title>
        <authorList>
            <person name="Guo L.-Y."/>
            <person name="Li C.-M."/>
            <person name="Wang S."/>
            <person name="Du Z.-J."/>
        </authorList>
    </citation>
    <scope>NUCLEOTIDE SEQUENCE [LARGE SCALE GENOMIC DNA]</scope>
    <source>
        <strain evidence="9 10">FA350</strain>
    </source>
</reference>